<dbReference type="STRING" id="75743.A0A401PBI2"/>
<dbReference type="PROSITE" id="PS00132">
    <property type="entry name" value="CARBOXYPEPT_ZN_1"/>
    <property type="match status" value="1"/>
</dbReference>
<dbReference type="SMART" id="SM00063">
    <property type="entry name" value="FRI"/>
    <property type="match status" value="1"/>
</dbReference>
<evidence type="ECO:0000313" key="20">
    <source>
        <dbReference type="Proteomes" id="UP000288216"/>
    </source>
</evidence>
<dbReference type="InterPro" id="IPR036790">
    <property type="entry name" value="Frizzled_dom_sf"/>
</dbReference>
<evidence type="ECO:0000256" key="10">
    <source>
        <dbReference type="ARBA" id="ARBA00022833"/>
    </source>
</evidence>
<feature type="active site" description="Proton donor/acceptor" evidence="15">
    <location>
        <position position="468"/>
    </location>
</feature>
<keyword evidence="8 16" id="KW-0732">Signal</keyword>
<dbReference type="PROSITE" id="PS52035">
    <property type="entry name" value="PEPTIDASE_M14"/>
    <property type="match status" value="1"/>
</dbReference>
<dbReference type="Pfam" id="PF13620">
    <property type="entry name" value="CarboxypepD_reg"/>
    <property type="match status" value="1"/>
</dbReference>
<feature type="domain" description="FZ" evidence="17">
    <location>
        <begin position="37"/>
        <end position="159"/>
    </location>
</feature>
<keyword evidence="10" id="KW-0862">Zinc</keyword>
<evidence type="ECO:0000256" key="3">
    <source>
        <dbReference type="ARBA" id="ARBA00005988"/>
    </source>
</evidence>
<evidence type="ECO:0000256" key="2">
    <source>
        <dbReference type="ARBA" id="ARBA00004613"/>
    </source>
</evidence>
<dbReference type="GO" id="GO:0006518">
    <property type="term" value="P:peptide metabolic process"/>
    <property type="evidence" value="ECO:0007669"/>
    <property type="project" value="TreeGrafter"/>
</dbReference>
<dbReference type="InterPro" id="IPR057247">
    <property type="entry name" value="CARBOXYPEPT_ZN_2"/>
</dbReference>
<dbReference type="EMBL" id="BFAA01003322">
    <property type="protein sequence ID" value="GCB70480.1"/>
    <property type="molecule type" value="Genomic_DNA"/>
</dbReference>
<dbReference type="Gene3D" id="1.10.2000.10">
    <property type="entry name" value="Frizzled cysteine-rich domain"/>
    <property type="match status" value="1"/>
</dbReference>
<comment type="caution">
    <text evidence="19">The sequence shown here is derived from an EMBL/GenBank/DDBJ whole genome shotgun (WGS) entry which is preliminary data.</text>
</comment>
<evidence type="ECO:0000256" key="8">
    <source>
        <dbReference type="ARBA" id="ARBA00022729"/>
    </source>
</evidence>
<dbReference type="SUPFAM" id="SSF49464">
    <property type="entry name" value="Carboxypeptidase regulatory domain-like"/>
    <property type="match status" value="1"/>
</dbReference>
<sequence length="645" mass="73539">MNRVVFALPVLLVAIVHCAPRCEPADQALGRCQVEAAETAQCSNNYLSYCSGMSYSKIMFPNLIGQISREEAEISAEYVLISVLDNLLNGECNTDLKLLGCSIIAPRCENNMVLKPCRYACEALKRDCQHSFELIQMAWPYFTDCDRFFVSEEEGCYDPTGKYRDSDMPVEPEKPYTVLQFKYHSYLEMTKLLKETASVCASISTMYTIGRSFEGKHLHVIEFSSNPGEHELLEPEFKYVANMHGNEVLGRELLIYLAQYLCSEYLNGNKRIQALINNTRIHLLPSMNPDGYEIASEEGAGYNGWVTGRSNSQSIDLNRNFPDLTTVFYQERRKRGGQVDHIPIPRSYWNGKVAPETRGVIKWVKKIPFVLSGSLHGGDLVASYPFDLSRLPEEDKLNSPTPDDQMFMMLAKTYSDAHPIMSDTTDERCGGNFANKGGIINGAQWYSFAGGMQDFNYLHTNSFEITLELGCDKYPPEDELYPAWQENKEALLTYIEMVHRGIKGIVKDETGRGIRGAQIKIRGIRHNILTVTNGEYWRLLPPGTHFVSAYARGHTRVLKRVYLPAKMEGAGRVDFVLRRLEPDIYFETFEDGMDELDLIDHLERTEQGHEDEDDEYSSSRNEKPWWWPFFATLGTNSPDWLLRNN</sequence>
<keyword evidence="7" id="KW-0479">Metal-binding</keyword>
<feature type="disulfide bond" evidence="14">
    <location>
        <begin position="121"/>
        <end position="145"/>
    </location>
</feature>
<dbReference type="Pfam" id="PF00246">
    <property type="entry name" value="Peptidase_M14"/>
    <property type="match status" value="1"/>
</dbReference>
<dbReference type="OMA" id="DCMHAFE"/>
<accession>A0A401PBI2</accession>
<dbReference type="Gene3D" id="2.60.40.1120">
    <property type="entry name" value="Carboxypeptidase-like, regulatory domain"/>
    <property type="match status" value="1"/>
</dbReference>
<comment type="cofactor">
    <cofactor evidence="1">
        <name>Zn(2+)</name>
        <dbReference type="ChEBI" id="CHEBI:29105"/>
    </cofactor>
</comment>
<keyword evidence="11" id="KW-0482">Metalloprotease</keyword>
<comment type="caution">
    <text evidence="14">Lacks conserved residue(s) required for the propagation of feature annotation.</text>
</comment>
<evidence type="ECO:0000256" key="9">
    <source>
        <dbReference type="ARBA" id="ARBA00022801"/>
    </source>
</evidence>
<evidence type="ECO:0000256" key="16">
    <source>
        <dbReference type="SAM" id="SignalP"/>
    </source>
</evidence>
<feature type="chain" id="PRO_5019240521" evidence="16">
    <location>
        <begin position="19"/>
        <end position="645"/>
    </location>
</feature>
<dbReference type="Gene3D" id="3.40.630.10">
    <property type="entry name" value="Zn peptidases"/>
    <property type="match status" value="1"/>
</dbReference>
<dbReference type="SUPFAM" id="SSF53187">
    <property type="entry name" value="Zn-dependent exopeptidases"/>
    <property type="match status" value="1"/>
</dbReference>
<evidence type="ECO:0000256" key="12">
    <source>
        <dbReference type="ARBA" id="ARBA00023157"/>
    </source>
</evidence>
<evidence type="ECO:0000256" key="15">
    <source>
        <dbReference type="PROSITE-ProRule" id="PRU01379"/>
    </source>
</evidence>
<dbReference type="InterPro" id="IPR020067">
    <property type="entry name" value="Frizzled_dom"/>
</dbReference>
<dbReference type="InterPro" id="IPR050753">
    <property type="entry name" value="Peptidase_M14_domain"/>
</dbReference>
<evidence type="ECO:0000256" key="11">
    <source>
        <dbReference type="ARBA" id="ARBA00023049"/>
    </source>
</evidence>
<name>A0A401PBI2_SCYTO</name>
<gene>
    <name evidence="19" type="ORF">scyTo_0008590</name>
</gene>
<evidence type="ECO:0000256" key="6">
    <source>
        <dbReference type="ARBA" id="ARBA00022670"/>
    </source>
</evidence>
<keyword evidence="5" id="KW-0121">Carboxypeptidase</keyword>
<feature type="signal peptide" evidence="16">
    <location>
        <begin position="1"/>
        <end position="18"/>
    </location>
</feature>
<keyword evidence="20" id="KW-1185">Reference proteome</keyword>
<keyword evidence="4" id="KW-0964">Secreted</keyword>
<comment type="subcellular location">
    <subcellularLocation>
        <location evidence="2">Secreted</location>
    </subcellularLocation>
</comment>
<dbReference type="PANTHER" id="PTHR11532:SF63">
    <property type="entry name" value="CARBOXYPEPTIDASE Z"/>
    <property type="match status" value="1"/>
</dbReference>
<reference evidence="19 20" key="1">
    <citation type="journal article" date="2018" name="Nat. Ecol. Evol.">
        <title>Shark genomes provide insights into elasmobranch evolution and the origin of vertebrates.</title>
        <authorList>
            <person name="Hara Y"/>
            <person name="Yamaguchi K"/>
            <person name="Onimaru K"/>
            <person name="Kadota M"/>
            <person name="Koyanagi M"/>
            <person name="Keeley SD"/>
            <person name="Tatsumi K"/>
            <person name="Tanaka K"/>
            <person name="Motone F"/>
            <person name="Kageyama Y"/>
            <person name="Nozu R"/>
            <person name="Adachi N"/>
            <person name="Nishimura O"/>
            <person name="Nakagawa R"/>
            <person name="Tanegashima C"/>
            <person name="Kiyatake I"/>
            <person name="Matsumoto R"/>
            <person name="Murakumo K"/>
            <person name="Nishida K"/>
            <person name="Terakita A"/>
            <person name="Kuratani S"/>
            <person name="Sato K"/>
            <person name="Hyodo S Kuraku.S."/>
        </authorList>
    </citation>
    <scope>NUCLEOTIDE SEQUENCE [LARGE SCALE GENOMIC DNA]</scope>
</reference>
<evidence type="ECO:0000259" key="17">
    <source>
        <dbReference type="PROSITE" id="PS50038"/>
    </source>
</evidence>
<dbReference type="PROSITE" id="PS00133">
    <property type="entry name" value="CARBOXYPEPT_ZN_2"/>
    <property type="match status" value="1"/>
</dbReference>
<dbReference type="GO" id="GO:0008270">
    <property type="term" value="F:zinc ion binding"/>
    <property type="evidence" value="ECO:0007669"/>
    <property type="project" value="InterPro"/>
</dbReference>
<evidence type="ECO:0000256" key="14">
    <source>
        <dbReference type="PROSITE-ProRule" id="PRU00090"/>
    </source>
</evidence>
<evidence type="ECO:0000256" key="7">
    <source>
        <dbReference type="ARBA" id="ARBA00022723"/>
    </source>
</evidence>
<evidence type="ECO:0000256" key="1">
    <source>
        <dbReference type="ARBA" id="ARBA00001947"/>
    </source>
</evidence>
<proteinExistence type="inferred from homology"/>
<dbReference type="GO" id="GO:0016485">
    <property type="term" value="P:protein processing"/>
    <property type="evidence" value="ECO:0007669"/>
    <property type="project" value="TreeGrafter"/>
</dbReference>
<evidence type="ECO:0000313" key="19">
    <source>
        <dbReference type="EMBL" id="GCB70480.1"/>
    </source>
</evidence>
<dbReference type="SUPFAM" id="SSF63501">
    <property type="entry name" value="Frizzled cysteine-rich domain"/>
    <property type="match status" value="1"/>
</dbReference>
<dbReference type="FunFam" id="3.40.630.10:FF:000013">
    <property type="entry name" value="carboxypeptidase N catalytic chain"/>
    <property type="match status" value="1"/>
</dbReference>
<dbReference type="Proteomes" id="UP000288216">
    <property type="component" value="Unassembled WGS sequence"/>
</dbReference>
<dbReference type="InterPro" id="IPR008969">
    <property type="entry name" value="CarboxyPept-like_regulatory"/>
</dbReference>
<comment type="similarity">
    <text evidence="3 15">Belongs to the peptidase M14 family.</text>
</comment>
<evidence type="ECO:0000256" key="13">
    <source>
        <dbReference type="ARBA" id="ARBA00023180"/>
    </source>
</evidence>
<keyword evidence="9" id="KW-0378">Hydrolase</keyword>
<protein>
    <submittedName>
        <fullName evidence="19">Uncharacterized protein</fullName>
    </submittedName>
</protein>
<dbReference type="InterPro" id="IPR057246">
    <property type="entry name" value="CARBOXYPEPT_ZN_1"/>
</dbReference>
<evidence type="ECO:0000259" key="18">
    <source>
        <dbReference type="PROSITE" id="PS52035"/>
    </source>
</evidence>
<dbReference type="PROSITE" id="PS50038">
    <property type="entry name" value="FZ"/>
    <property type="match status" value="1"/>
</dbReference>
<feature type="domain" description="Peptidase M14" evidence="18">
    <location>
        <begin position="182"/>
        <end position="498"/>
    </location>
</feature>
<dbReference type="GO" id="GO:0004181">
    <property type="term" value="F:metallocarboxypeptidase activity"/>
    <property type="evidence" value="ECO:0007669"/>
    <property type="project" value="InterPro"/>
</dbReference>
<keyword evidence="6" id="KW-0645">Protease</keyword>
<dbReference type="InterPro" id="IPR000834">
    <property type="entry name" value="Peptidase_M14"/>
</dbReference>
<dbReference type="OrthoDB" id="10249045at2759"/>
<dbReference type="PANTHER" id="PTHR11532">
    <property type="entry name" value="PROTEASE M14 CARBOXYPEPTIDASE"/>
    <property type="match status" value="1"/>
</dbReference>
<keyword evidence="13" id="KW-0325">Glycoprotein</keyword>
<dbReference type="PRINTS" id="PR00765">
    <property type="entry name" value="CRBOXYPTASEA"/>
</dbReference>
<dbReference type="GO" id="GO:0005615">
    <property type="term" value="C:extracellular space"/>
    <property type="evidence" value="ECO:0007669"/>
    <property type="project" value="TreeGrafter"/>
</dbReference>
<dbReference type="SMART" id="SM00631">
    <property type="entry name" value="Zn_pept"/>
    <property type="match status" value="1"/>
</dbReference>
<keyword evidence="12 14" id="KW-1015">Disulfide bond</keyword>
<dbReference type="CDD" id="cd11308">
    <property type="entry name" value="Peptidase_M14NE-CP-C_like"/>
    <property type="match status" value="1"/>
</dbReference>
<evidence type="ECO:0000256" key="4">
    <source>
        <dbReference type="ARBA" id="ARBA00022525"/>
    </source>
</evidence>
<evidence type="ECO:0000256" key="5">
    <source>
        <dbReference type="ARBA" id="ARBA00022645"/>
    </source>
</evidence>
<dbReference type="Pfam" id="PF01392">
    <property type="entry name" value="Fz"/>
    <property type="match status" value="1"/>
</dbReference>
<dbReference type="AlphaFoldDB" id="A0A401PBI2"/>
<organism evidence="19 20">
    <name type="scientific">Scyliorhinus torazame</name>
    <name type="common">Cloudy catshark</name>
    <name type="synonym">Catulus torazame</name>
    <dbReference type="NCBI Taxonomy" id="75743"/>
    <lineage>
        <taxon>Eukaryota</taxon>
        <taxon>Metazoa</taxon>
        <taxon>Chordata</taxon>
        <taxon>Craniata</taxon>
        <taxon>Vertebrata</taxon>
        <taxon>Chondrichthyes</taxon>
        <taxon>Elasmobranchii</taxon>
        <taxon>Galeomorphii</taxon>
        <taxon>Galeoidea</taxon>
        <taxon>Carcharhiniformes</taxon>
        <taxon>Scyliorhinidae</taxon>
        <taxon>Scyliorhinus</taxon>
    </lineage>
</organism>